<dbReference type="PANTHER" id="PTHR33990">
    <property type="entry name" value="PROTEIN YJDN-RELATED"/>
    <property type="match status" value="1"/>
</dbReference>
<dbReference type="PANTHER" id="PTHR33990:SF1">
    <property type="entry name" value="PROTEIN YJDN"/>
    <property type="match status" value="1"/>
</dbReference>
<reference evidence="2 3" key="1">
    <citation type="submission" date="2020-08" db="EMBL/GenBank/DDBJ databases">
        <title>Sequencing the genomes of 1000 actinobacteria strains.</title>
        <authorList>
            <person name="Klenk H.-P."/>
        </authorList>
    </citation>
    <scope>NUCLEOTIDE SEQUENCE [LARGE SCALE GENOMIC DNA]</scope>
    <source>
        <strain evidence="2 3">DSM 23694</strain>
    </source>
</reference>
<dbReference type="InterPro" id="IPR029068">
    <property type="entry name" value="Glyas_Bleomycin-R_OHBP_Dase"/>
</dbReference>
<dbReference type="InterPro" id="IPR028973">
    <property type="entry name" value="PhnB-like"/>
</dbReference>
<protein>
    <submittedName>
        <fullName evidence="2">PhnB protein</fullName>
    </submittedName>
</protein>
<accession>A0A7W8YBA5</accession>
<sequence>MTGPVPYLQFPGTTREALTFYHEVFGGKLEMYSLQDMNRTDGPAENIGHGQLVGDVNLFATDSDSSDSALTIHGIMFSLLGSAEPATLTKWFEALSNGGRVIDPLTAKPWGDTDGQVVDRYGLHWLIGYQGTDSAMS</sequence>
<feature type="domain" description="Glyoxalase/fosfomycin resistance/dioxygenase" evidence="1">
    <location>
        <begin position="11"/>
        <end position="125"/>
    </location>
</feature>
<dbReference type="Proteomes" id="UP000523863">
    <property type="component" value="Unassembled WGS sequence"/>
</dbReference>
<gene>
    <name evidence="2" type="ORF">BKA12_001337</name>
</gene>
<dbReference type="EMBL" id="JACHBL010000001">
    <property type="protein sequence ID" value="MBB5598257.1"/>
    <property type="molecule type" value="Genomic_DNA"/>
</dbReference>
<dbReference type="Pfam" id="PF00903">
    <property type="entry name" value="Glyoxalase"/>
    <property type="match status" value="1"/>
</dbReference>
<dbReference type="SUPFAM" id="SSF54593">
    <property type="entry name" value="Glyoxalase/Bleomycin resistance protein/Dihydroxybiphenyl dioxygenase"/>
    <property type="match status" value="1"/>
</dbReference>
<dbReference type="CDD" id="cd06588">
    <property type="entry name" value="PhnB_like"/>
    <property type="match status" value="1"/>
</dbReference>
<evidence type="ECO:0000259" key="1">
    <source>
        <dbReference type="Pfam" id="PF00903"/>
    </source>
</evidence>
<proteinExistence type="predicted"/>
<evidence type="ECO:0000313" key="3">
    <source>
        <dbReference type="Proteomes" id="UP000523863"/>
    </source>
</evidence>
<evidence type="ECO:0000313" key="2">
    <source>
        <dbReference type="EMBL" id="MBB5598257.1"/>
    </source>
</evidence>
<organism evidence="2 3">
    <name type="scientific">Neomicrococcus lactis</name>
    <dbReference type="NCBI Taxonomy" id="732241"/>
    <lineage>
        <taxon>Bacteria</taxon>
        <taxon>Bacillati</taxon>
        <taxon>Actinomycetota</taxon>
        <taxon>Actinomycetes</taxon>
        <taxon>Micrococcales</taxon>
        <taxon>Micrococcaceae</taxon>
        <taxon>Neomicrococcus</taxon>
    </lineage>
</organism>
<name>A0A7W8YBA5_9MICC</name>
<dbReference type="RefSeq" id="WP_183641698.1">
    <property type="nucleotide sequence ID" value="NZ_JACHBL010000001.1"/>
</dbReference>
<keyword evidence="3" id="KW-1185">Reference proteome</keyword>
<dbReference type="InterPro" id="IPR004360">
    <property type="entry name" value="Glyas_Fos-R_dOase_dom"/>
</dbReference>
<dbReference type="AlphaFoldDB" id="A0A7W8YBA5"/>
<dbReference type="Gene3D" id="3.10.180.10">
    <property type="entry name" value="2,3-Dihydroxybiphenyl 1,2-Dioxygenase, domain 1"/>
    <property type="match status" value="1"/>
</dbReference>
<comment type="caution">
    <text evidence="2">The sequence shown here is derived from an EMBL/GenBank/DDBJ whole genome shotgun (WGS) entry which is preliminary data.</text>
</comment>